<evidence type="ECO:0000313" key="1">
    <source>
        <dbReference type="EMBL" id="KZC07688.1"/>
    </source>
</evidence>
<organism evidence="1 2">
    <name type="scientific">Dufourea novaeangliae</name>
    <name type="common">Sweat bee</name>
    <dbReference type="NCBI Taxonomy" id="178035"/>
    <lineage>
        <taxon>Eukaryota</taxon>
        <taxon>Metazoa</taxon>
        <taxon>Ecdysozoa</taxon>
        <taxon>Arthropoda</taxon>
        <taxon>Hexapoda</taxon>
        <taxon>Insecta</taxon>
        <taxon>Pterygota</taxon>
        <taxon>Neoptera</taxon>
        <taxon>Endopterygota</taxon>
        <taxon>Hymenoptera</taxon>
        <taxon>Apocrita</taxon>
        <taxon>Aculeata</taxon>
        <taxon>Apoidea</taxon>
        <taxon>Anthophila</taxon>
        <taxon>Halictidae</taxon>
        <taxon>Rophitinae</taxon>
        <taxon>Dufourea</taxon>
    </lineage>
</organism>
<keyword evidence="2" id="KW-1185">Reference proteome</keyword>
<dbReference type="EMBL" id="KQ434829">
    <property type="protein sequence ID" value="KZC07688.1"/>
    <property type="molecule type" value="Genomic_DNA"/>
</dbReference>
<sequence>MFTSNVLGQFASLTPNAFLGHRVQAGNMHSVYKTIVNTIPPALSDLSSSLTAPRS</sequence>
<protein>
    <submittedName>
        <fullName evidence="1">Uncharacterized protein</fullName>
    </submittedName>
</protein>
<dbReference type="Proteomes" id="UP000076502">
    <property type="component" value="Unassembled WGS sequence"/>
</dbReference>
<dbReference type="AlphaFoldDB" id="A0A154P8Z2"/>
<accession>A0A154P8Z2</accession>
<gene>
    <name evidence="1" type="ORF">WN55_08008</name>
</gene>
<evidence type="ECO:0000313" key="2">
    <source>
        <dbReference type="Proteomes" id="UP000076502"/>
    </source>
</evidence>
<name>A0A154P8Z2_DUFNO</name>
<reference evidence="1 2" key="1">
    <citation type="submission" date="2015-07" db="EMBL/GenBank/DDBJ databases">
        <title>The genome of Dufourea novaeangliae.</title>
        <authorList>
            <person name="Pan H."/>
            <person name="Kapheim K."/>
        </authorList>
    </citation>
    <scope>NUCLEOTIDE SEQUENCE [LARGE SCALE GENOMIC DNA]</scope>
    <source>
        <strain evidence="1">0120121106</strain>
        <tissue evidence="1">Whole body</tissue>
    </source>
</reference>
<proteinExistence type="predicted"/>